<gene>
    <name evidence="1" type="ORF">QRX50_34670</name>
</gene>
<keyword evidence="2" id="KW-1185">Reference proteome</keyword>
<dbReference type="EMBL" id="CP127294">
    <property type="protein sequence ID" value="WIX76581.1"/>
    <property type="molecule type" value="Genomic_DNA"/>
</dbReference>
<dbReference type="Proteomes" id="UP001236014">
    <property type="component" value="Chromosome"/>
</dbReference>
<evidence type="ECO:0000313" key="2">
    <source>
        <dbReference type="Proteomes" id="UP001236014"/>
    </source>
</evidence>
<name>A0A9Y2ICR1_9PSEU</name>
<dbReference type="AlphaFoldDB" id="A0A9Y2ICR1"/>
<organism evidence="1 2">
    <name type="scientific">Amycolatopsis carbonis</name>
    <dbReference type="NCBI Taxonomy" id="715471"/>
    <lineage>
        <taxon>Bacteria</taxon>
        <taxon>Bacillati</taxon>
        <taxon>Actinomycetota</taxon>
        <taxon>Actinomycetes</taxon>
        <taxon>Pseudonocardiales</taxon>
        <taxon>Pseudonocardiaceae</taxon>
        <taxon>Amycolatopsis</taxon>
    </lineage>
</organism>
<proteinExistence type="predicted"/>
<dbReference type="KEGG" id="acab:QRX50_34670"/>
<accession>A0A9Y2ICR1</accession>
<dbReference type="RefSeq" id="WP_285967329.1">
    <property type="nucleotide sequence ID" value="NZ_CP127294.1"/>
</dbReference>
<reference evidence="1 2" key="1">
    <citation type="submission" date="2023-06" db="EMBL/GenBank/DDBJ databases">
        <authorList>
            <person name="Oyuntsetseg B."/>
            <person name="Kim S.B."/>
        </authorList>
    </citation>
    <scope>NUCLEOTIDE SEQUENCE [LARGE SCALE GENOMIC DNA]</scope>
    <source>
        <strain evidence="1 2">2-15</strain>
    </source>
</reference>
<evidence type="ECO:0000313" key="1">
    <source>
        <dbReference type="EMBL" id="WIX76581.1"/>
    </source>
</evidence>
<protein>
    <submittedName>
        <fullName evidence="1">Uncharacterized protein</fullName>
    </submittedName>
</protein>
<sequence>MTVHHHASNRYCTRCGRWHSHCDACGWFWYGACTFAEALRRIRLHQLDEVYADGVTGRGRTG</sequence>